<comment type="caution">
    <text evidence="1">The sequence shown here is derived from an EMBL/GenBank/DDBJ whole genome shotgun (WGS) entry which is preliminary data.</text>
</comment>
<sequence length="197" mass="21270">MPAPKQTGVTAATWNSLIMDAAVAYLNYGSTDENYPERILGATNGGVSFGWAEFNMRHPEIDGLKGSMKGASRITQAIPQLEVNLVEWSLENLLLAFPGCEVEVSGVGAAQITTLTRSNRLIAPEEYPLNVAMVGTQSGTGLPVVAIIKNPLVVEGVELATQEDSETTTPVIFVGHYDPENPEDEPWEIRFPTPVED</sequence>
<name>A0ABT5THQ2_9RHOB</name>
<reference evidence="1" key="1">
    <citation type="submission" date="2023-02" db="EMBL/GenBank/DDBJ databases">
        <title>Description of Roseinatronobacter alkalisoli sp. nov., an alkaliphilic bacerium isolated from soda soil.</title>
        <authorList>
            <person name="Wei W."/>
        </authorList>
    </citation>
    <scope>NUCLEOTIDE SEQUENCE</scope>
    <source>
        <strain evidence="1">HJB301</strain>
    </source>
</reference>
<keyword evidence="2" id="KW-1185">Reference proteome</keyword>
<dbReference type="Proteomes" id="UP001431784">
    <property type="component" value="Unassembled WGS sequence"/>
</dbReference>
<protein>
    <submittedName>
        <fullName evidence="1">Uncharacterized protein</fullName>
    </submittedName>
</protein>
<organism evidence="1 2">
    <name type="scientific">Roseinatronobacter alkalisoli</name>
    <dbReference type="NCBI Taxonomy" id="3028235"/>
    <lineage>
        <taxon>Bacteria</taxon>
        <taxon>Pseudomonadati</taxon>
        <taxon>Pseudomonadota</taxon>
        <taxon>Alphaproteobacteria</taxon>
        <taxon>Rhodobacterales</taxon>
        <taxon>Paracoccaceae</taxon>
        <taxon>Roseinatronobacter</taxon>
    </lineage>
</organism>
<dbReference type="EMBL" id="JAQZSM010000034">
    <property type="protein sequence ID" value="MDD7973443.1"/>
    <property type="molecule type" value="Genomic_DNA"/>
</dbReference>
<proteinExistence type="predicted"/>
<evidence type="ECO:0000313" key="1">
    <source>
        <dbReference type="EMBL" id="MDD7973443.1"/>
    </source>
</evidence>
<accession>A0ABT5THQ2</accession>
<evidence type="ECO:0000313" key="2">
    <source>
        <dbReference type="Proteomes" id="UP001431784"/>
    </source>
</evidence>
<dbReference type="RefSeq" id="WP_274354112.1">
    <property type="nucleotide sequence ID" value="NZ_JAQZSM010000034.1"/>
</dbReference>
<gene>
    <name evidence="1" type="ORF">PUT78_20470</name>
</gene>